<comment type="catalytic activity">
    <reaction evidence="7">
        <text>ITP + H2O = IMP + diphosphate + H(+)</text>
        <dbReference type="Rhea" id="RHEA:29399"/>
        <dbReference type="ChEBI" id="CHEBI:15377"/>
        <dbReference type="ChEBI" id="CHEBI:15378"/>
        <dbReference type="ChEBI" id="CHEBI:33019"/>
        <dbReference type="ChEBI" id="CHEBI:58053"/>
        <dbReference type="ChEBI" id="CHEBI:61402"/>
        <dbReference type="EC" id="3.6.1.66"/>
    </reaction>
</comment>
<dbReference type="PANTHER" id="PTHR11067:SF9">
    <property type="entry name" value="INOSINE TRIPHOSPHATE PYROPHOSPHATASE"/>
    <property type="match status" value="1"/>
</dbReference>
<dbReference type="STRING" id="1126833.VN24_17420"/>
<dbReference type="GO" id="GO:0036222">
    <property type="term" value="F:XTP diphosphatase activity"/>
    <property type="evidence" value="ECO:0007669"/>
    <property type="project" value="UniProtKB-UniRule"/>
</dbReference>
<feature type="binding site" evidence="7">
    <location>
        <begin position="12"/>
        <end position="17"/>
    </location>
    <ligand>
        <name>substrate</name>
    </ligand>
</feature>
<dbReference type="InterPro" id="IPR020922">
    <property type="entry name" value="dITP/XTP_pyrophosphatase"/>
</dbReference>
<keyword evidence="2 7" id="KW-0479">Metal-binding</keyword>
<dbReference type="OrthoDB" id="9807456at2"/>
<evidence type="ECO:0000256" key="3">
    <source>
        <dbReference type="ARBA" id="ARBA00022741"/>
    </source>
</evidence>
<comment type="catalytic activity">
    <reaction evidence="7">
        <text>dITP + H2O = dIMP + diphosphate + H(+)</text>
        <dbReference type="Rhea" id="RHEA:28342"/>
        <dbReference type="ChEBI" id="CHEBI:15377"/>
        <dbReference type="ChEBI" id="CHEBI:15378"/>
        <dbReference type="ChEBI" id="CHEBI:33019"/>
        <dbReference type="ChEBI" id="CHEBI:61194"/>
        <dbReference type="ChEBI" id="CHEBI:61382"/>
        <dbReference type="EC" id="3.6.1.66"/>
    </reaction>
</comment>
<dbReference type="Proteomes" id="UP000032633">
    <property type="component" value="Chromosome"/>
</dbReference>
<gene>
    <name evidence="8" type="ORF">VN24_17420</name>
</gene>
<name>A0A0D5NLH7_9BACL</name>
<organism evidence="8 9">
    <name type="scientific">Paenibacillus beijingensis</name>
    <dbReference type="NCBI Taxonomy" id="1126833"/>
    <lineage>
        <taxon>Bacteria</taxon>
        <taxon>Bacillati</taxon>
        <taxon>Bacillota</taxon>
        <taxon>Bacilli</taxon>
        <taxon>Bacillales</taxon>
        <taxon>Paenibacillaceae</taxon>
        <taxon>Paenibacillus</taxon>
    </lineage>
</organism>
<comment type="caution">
    <text evidence="7">Lacks conserved residue(s) required for the propagation of feature annotation.</text>
</comment>
<dbReference type="GO" id="GO:0009146">
    <property type="term" value="P:purine nucleoside triphosphate catabolic process"/>
    <property type="evidence" value="ECO:0007669"/>
    <property type="project" value="UniProtKB-UniRule"/>
</dbReference>
<feature type="binding site" evidence="7">
    <location>
        <position position="198"/>
    </location>
    <ligand>
        <name>substrate</name>
    </ligand>
</feature>
<evidence type="ECO:0000256" key="2">
    <source>
        <dbReference type="ARBA" id="ARBA00022723"/>
    </source>
</evidence>
<dbReference type="EMBL" id="CP011058">
    <property type="protein sequence ID" value="AJY76010.1"/>
    <property type="molecule type" value="Genomic_DNA"/>
</dbReference>
<dbReference type="PANTHER" id="PTHR11067">
    <property type="entry name" value="INOSINE TRIPHOSPHATE PYROPHOSPHATASE/HAM1 PROTEIN"/>
    <property type="match status" value="1"/>
</dbReference>
<evidence type="ECO:0000256" key="7">
    <source>
        <dbReference type="HAMAP-Rule" id="MF_01405"/>
    </source>
</evidence>
<dbReference type="InterPro" id="IPR002637">
    <property type="entry name" value="RdgB/HAM1"/>
</dbReference>
<feature type="binding site" evidence="7">
    <location>
        <position position="75"/>
    </location>
    <ligand>
        <name>substrate</name>
    </ligand>
</feature>
<dbReference type="PATRIC" id="fig|1126833.4.peg.3823"/>
<protein>
    <recommendedName>
        <fullName evidence="7">dITP/XTP pyrophosphatase</fullName>
        <ecNumber evidence="7">3.6.1.66</ecNumber>
    </recommendedName>
    <alternativeName>
        <fullName evidence="7">Non-canonical purine NTP pyrophosphatase</fullName>
    </alternativeName>
    <alternativeName>
        <fullName evidence="7">Non-standard purine NTP pyrophosphatase</fullName>
    </alternativeName>
    <alternativeName>
        <fullName evidence="7">Nucleoside-triphosphate diphosphatase</fullName>
    </alternativeName>
    <alternativeName>
        <fullName evidence="7">Nucleoside-triphosphate pyrophosphatase</fullName>
        <shortName evidence="7">NTPase</shortName>
    </alternativeName>
</protein>
<keyword evidence="4 7" id="KW-0378">Hydrolase</keyword>
<feature type="binding site" evidence="7">
    <location>
        <position position="74"/>
    </location>
    <ligand>
        <name>Mg(2+)</name>
        <dbReference type="ChEBI" id="CHEBI:18420"/>
    </ligand>
</feature>
<feature type="binding site" evidence="7">
    <location>
        <begin position="203"/>
        <end position="204"/>
    </location>
    <ligand>
        <name>substrate</name>
    </ligand>
</feature>
<keyword evidence="5 7" id="KW-0460">Magnesium</keyword>
<comment type="similarity">
    <text evidence="1 7">Belongs to the HAM1 NTPase family.</text>
</comment>
<dbReference type="GO" id="GO:0035870">
    <property type="term" value="F:dITP diphosphatase activity"/>
    <property type="evidence" value="ECO:0007669"/>
    <property type="project" value="UniProtKB-UniRule"/>
</dbReference>
<sequence>MMAGGSVIVVATGNAGKVREFAHAFAAYGKEVASIRDYSGIPDIVEDGDTFAANARIKAKTVGDALGLPALADDSGLCVDALGGAPGVYSARYAGEGAADADNNAKLLRELKKAAEAGGIVPEAADGLPSGVRALSTARFVCALAFYDPRSGAFTESEGTVSGLIIDRPLGEGGFGYDPLFWLPESGLTTAQLSTADKQRISHRGRALALLLKKLGSL</sequence>
<comment type="function">
    <text evidence="7">Pyrophosphatase that catalyzes the hydrolysis of nucleoside triphosphates to their monophosphate derivatives, with a high preference for the non-canonical purine nucleotides XTP (xanthosine triphosphate), dITP (deoxyinosine triphosphate) and ITP. Seems to function as a house-cleaning enzyme that removes non-canonical purine nucleotides from the nucleotide pool, thus preventing their incorporation into DNA/RNA and avoiding chromosomal lesions.</text>
</comment>
<keyword evidence="6 7" id="KW-0546">Nucleotide metabolism</keyword>
<keyword evidence="3 7" id="KW-0547">Nucleotide-binding</keyword>
<dbReference type="InterPro" id="IPR029001">
    <property type="entry name" value="ITPase-like_fam"/>
</dbReference>
<proteinExistence type="inferred from homology"/>
<comment type="catalytic activity">
    <reaction evidence="7">
        <text>XTP + H2O = XMP + diphosphate + H(+)</text>
        <dbReference type="Rhea" id="RHEA:28610"/>
        <dbReference type="ChEBI" id="CHEBI:15377"/>
        <dbReference type="ChEBI" id="CHEBI:15378"/>
        <dbReference type="ChEBI" id="CHEBI:33019"/>
        <dbReference type="ChEBI" id="CHEBI:57464"/>
        <dbReference type="ChEBI" id="CHEBI:61314"/>
        <dbReference type="EC" id="3.6.1.66"/>
    </reaction>
</comment>
<evidence type="ECO:0000313" key="8">
    <source>
        <dbReference type="EMBL" id="AJY76010.1"/>
    </source>
</evidence>
<dbReference type="GO" id="GO:0000166">
    <property type="term" value="F:nucleotide binding"/>
    <property type="evidence" value="ECO:0007669"/>
    <property type="project" value="UniProtKB-KW"/>
</dbReference>
<dbReference type="HAMAP" id="MF_01405">
    <property type="entry name" value="Non_canon_purine_NTPase"/>
    <property type="match status" value="1"/>
</dbReference>
<feature type="active site" description="Proton acceptor" evidence="7">
    <location>
        <position position="74"/>
    </location>
</feature>
<evidence type="ECO:0000256" key="5">
    <source>
        <dbReference type="ARBA" id="ARBA00022842"/>
    </source>
</evidence>
<dbReference type="AlphaFoldDB" id="A0A0D5NLH7"/>
<feature type="binding site" evidence="7">
    <location>
        <begin position="175"/>
        <end position="178"/>
    </location>
    <ligand>
        <name>substrate</name>
    </ligand>
</feature>
<comment type="cofactor">
    <cofactor evidence="7">
        <name>Mg(2+)</name>
        <dbReference type="ChEBI" id="CHEBI:18420"/>
    </cofactor>
    <text evidence="7">Binds 1 Mg(2+) ion per subunit.</text>
</comment>
<dbReference type="Gene3D" id="3.90.950.10">
    <property type="match status" value="1"/>
</dbReference>
<evidence type="ECO:0000256" key="4">
    <source>
        <dbReference type="ARBA" id="ARBA00022801"/>
    </source>
</evidence>
<dbReference type="GO" id="GO:0005829">
    <property type="term" value="C:cytosol"/>
    <property type="evidence" value="ECO:0007669"/>
    <property type="project" value="TreeGrafter"/>
</dbReference>
<comment type="subunit">
    <text evidence="7">Homodimer.</text>
</comment>
<reference evidence="8 9" key="1">
    <citation type="journal article" date="2015" name="J. Biotechnol.">
        <title>Complete genome sequence of Paenibacillus beijingensis 7188(T) (=DSM 24997(T)), a novel rhizobacterium from jujube garden soil.</title>
        <authorList>
            <person name="Kwak Y."/>
            <person name="Shin J.H."/>
        </authorList>
    </citation>
    <scope>NUCLEOTIDE SEQUENCE [LARGE SCALE GENOMIC DNA]</scope>
    <source>
        <strain evidence="8 9">DSM 24997</strain>
    </source>
</reference>
<dbReference type="GO" id="GO:0046872">
    <property type="term" value="F:metal ion binding"/>
    <property type="evidence" value="ECO:0007669"/>
    <property type="project" value="UniProtKB-KW"/>
</dbReference>
<accession>A0A0D5NLH7</accession>
<dbReference type="SUPFAM" id="SSF52972">
    <property type="entry name" value="ITPase-like"/>
    <property type="match status" value="1"/>
</dbReference>
<dbReference type="GO" id="GO:0036220">
    <property type="term" value="F:ITP diphosphatase activity"/>
    <property type="evidence" value="ECO:0007669"/>
    <property type="project" value="UniProtKB-UniRule"/>
</dbReference>
<dbReference type="CDD" id="cd00515">
    <property type="entry name" value="HAM1"/>
    <property type="match status" value="1"/>
</dbReference>
<dbReference type="Pfam" id="PF01725">
    <property type="entry name" value="Ham1p_like"/>
    <property type="match status" value="1"/>
</dbReference>
<dbReference type="HOGENOM" id="CLU_082080_0_2_9"/>
<evidence type="ECO:0000313" key="9">
    <source>
        <dbReference type="Proteomes" id="UP000032633"/>
    </source>
</evidence>
<keyword evidence="9" id="KW-1185">Reference proteome</keyword>
<dbReference type="GO" id="GO:0009117">
    <property type="term" value="P:nucleotide metabolic process"/>
    <property type="evidence" value="ECO:0007669"/>
    <property type="project" value="UniProtKB-KW"/>
</dbReference>
<dbReference type="GO" id="GO:0017111">
    <property type="term" value="F:ribonucleoside triphosphate phosphatase activity"/>
    <property type="evidence" value="ECO:0007669"/>
    <property type="project" value="InterPro"/>
</dbReference>
<evidence type="ECO:0000256" key="6">
    <source>
        <dbReference type="ARBA" id="ARBA00023080"/>
    </source>
</evidence>
<evidence type="ECO:0000256" key="1">
    <source>
        <dbReference type="ARBA" id="ARBA00008023"/>
    </source>
</evidence>
<dbReference type="EC" id="3.6.1.66" evidence="7"/>
<dbReference type="KEGG" id="pbj:VN24_17420"/>
<dbReference type="RefSeq" id="WP_045671438.1">
    <property type="nucleotide sequence ID" value="NZ_CP011058.1"/>
</dbReference>
<reference evidence="9" key="2">
    <citation type="submission" date="2015-03" db="EMBL/GenBank/DDBJ databases">
        <title>Genome sequence of Paenibacillus beijingensis strain DSM 24997T.</title>
        <authorList>
            <person name="Kwak Y."/>
            <person name="Shin J.-H."/>
        </authorList>
    </citation>
    <scope>NUCLEOTIDE SEQUENCE [LARGE SCALE GENOMIC DNA]</scope>
    <source>
        <strain evidence="9">DSM 24997</strain>
    </source>
</reference>